<gene>
    <name evidence="3" type="ORF">GKZ28_00870</name>
</gene>
<evidence type="ECO:0000259" key="2">
    <source>
        <dbReference type="PROSITE" id="PS51898"/>
    </source>
</evidence>
<comment type="caution">
    <text evidence="3">The sequence shown here is derived from an EMBL/GenBank/DDBJ whole genome shotgun (WGS) entry which is preliminary data.</text>
</comment>
<dbReference type="AlphaFoldDB" id="A0A964RIS1"/>
<reference evidence="3" key="1">
    <citation type="submission" date="2019-12" db="EMBL/GenBank/DDBJ databases">
        <title>Microbes associate with the intestines of laboratory mice.</title>
        <authorList>
            <person name="Navarre W."/>
            <person name="Wong E."/>
        </authorList>
    </citation>
    <scope>NUCLEOTIDE SEQUENCE</scope>
    <source>
        <strain evidence="3">NM79_F5</strain>
    </source>
</reference>
<dbReference type="InterPro" id="IPR011010">
    <property type="entry name" value="DNA_brk_join_enz"/>
</dbReference>
<dbReference type="Proteomes" id="UP000656077">
    <property type="component" value="Unassembled WGS sequence"/>
</dbReference>
<evidence type="ECO:0000313" key="4">
    <source>
        <dbReference type="Proteomes" id="UP000656077"/>
    </source>
</evidence>
<dbReference type="EMBL" id="WSRQ01000001">
    <property type="protein sequence ID" value="MVX62252.1"/>
    <property type="molecule type" value="Genomic_DNA"/>
</dbReference>
<feature type="domain" description="Tyr recombinase" evidence="2">
    <location>
        <begin position="1"/>
        <end position="182"/>
    </location>
</feature>
<dbReference type="Pfam" id="PF00589">
    <property type="entry name" value="Phage_integrase"/>
    <property type="match status" value="1"/>
</dbReference>
<sequence length="189" mass="22673">MNTVEPIRDWKLILDIEDYLKAKNYRDYVLFMTGIYLGRRISDMLEFRVRDVKKKEYIYFREGKTGKEARLAINEELIKIYKEYTKDMKDYELLFESRQRDKNGKKTAITRQRAWQILNEAADYFSYKDNIGCHSLRKTFGYWLYQDTKDAVAIKDLLNHSDISVTKRYIGVTQDSKDSIVRGLSFKRR</sequence>
<evidence type="ECO:0000313" key="3">
    <source>
        <dbReference type="EMBL" id="MVX62252.1"/>
    </source>
</evidence>
<organism evidence="3 4">
    <name type="scientific">Clostridium chromiireducens</name>
    <dbReference type="NCBI Taxonomy" id="225345"/>
    <lineage>
        <taxon>Bacteria</taxon>
        <taxon>Bacillati</taxon>
        <taxon>Bacillota</taxon>
        <taxon>Clostridia</taxon>
        <taxon>Eubacteriales</taxon>
        <taxon>Clostridiaceae</taxon>
        <taxon>Clostridium</taxon>
    </lineage>
</organism>
<name>A0A964RIS1_9CLOT</name>
<accession>A0A964RIS1</accession>
<protein>
    <submittedName>
        <fullName evidence="3">Tyrosine-type recombinase/integrase</fullName>
    </submittedName>
</protein>
<dbReference type="InterPro" id="IPR050090">
    <property type="entry name" value="Tyrosine_recombinase_XerCD"/>
</dbReference>
<dbReference type="PROSITE" id="PS51898">
    <property type="entry name" value="TYR_RECOMBINASE"/>
    <property type="match status" value="1"/>
</dbReference>
<proteinExistence type="predicted"/>
<dbReference type="GO" id="GO:0015074">
    <property type="term" value="P:DNA integration"/>
    <property type="evidence" value="ECO:0007669"/>
    <property type="project" value="InterPro"/>
</dbReference>
<dbReference type="GO" id="GO:0006310">
    <property type="term" value="P:DNA recombination"/>
    <property type="evidence" value="ECO:0007669"/>
    <property type="project" value="UniProtKB-KW"/>
</dbReference>
<dbReference type="RefSeq" id="WP_160357697.1">
    <property type="nucleotide sequence ID" value="NZ_WSRQ01000001.1"/>
</dbReference>
<dbReference type="SUPFAM" id="SSF56349">
    <property type="entry name" value="DNA breaking-rejoining enzymes"/>
    <property type="match status" value="1"/>
</dbReference>
<evidence type="ECO:0000256" key="1">
    <source>
        <dbReference type="ARBA" id="ARBA00023172"/>
    </source>
</evidence>
<dbReference type="GO" id="GO:0003677">
    <property type="term" value="F:DNA binding"/>
    <property type="evidence" value="ECO:0007669"/>
    <property type="project" value="InterPro"/>
</dbReference>
<dbReference type="PANTHER" id="PTHR30349">
    <property type="entry name" value="PHAGE INTEGRASE-RELATED"/>
    <property type="match status" value="1"/>
</dbReference>
<dbReference type="Gene3D" id="1.10.443.10">
    <property type="entry name" value="Intergrase catalytic core"/>
    <property type="match status" value="1"/>
</dbReference>
<dbReference type="InterPro" id="IPR013762">
    <property type="entry name" value="Integrase-like_cat_sf"/>
</dbReference>
<dbReference type="InterPro" id="IPR002104">
    <property type="entry name" value="Integrase_catalytic"/>
</dbReference>
<dbReference type="PANTHER" id="PTHR30349:SF82">
    <property type="entry name" value="INTEGRASE_RECOMBINASE YOEC-RELATED"/>
    <property type="match status" value="1"/>
</dbReference>
<keyword evidence="1" id="KW-0233">DNA recombination</keyword>